<dbReference type="Proteomes" id="UP000792457">
    <property type="component" value="Unassembled WGS sequence"/>
</dbReference>
<proteinExistence type="predicted"/>
<dbReference type="InterPro" id="IPR036691">
    <property type="entry name" value="Endo/exonu/phosph_ase_sf"/>
</dbReference>
<organism evidence="1 2">
    <name type="scientific">Ladona fulva</name>
    <name type="common">Scarce chaser dragonfly</name>
    <name type="synonym">Libellula fulva</name>
    <dbReference type="NCBI Taxonomy" id="123851"/>
    <lineage>
        <taxon>Eukaryota</taxon>
        <taxon>Metazoa</taxon>
        <taxon>Ecdysozoa</taxon>
        <taxon>Arthropoda</taxon>
        <taxon>Hexapoda</taxon>
        <taxon>Insecta</taxon>
        <taxon>Pterygota</taxon>
        <taxon>Palaeoptera</taxon>
        <taxon>Odonata</taxon>
        <taxon>Epiprocta</taxon>
        <taxon>Anisoptera</taxon>
        <taxon>Libelluloidea</taxon>
        <taxon>Libellulidae</taxon>
        <taxon>Ladona</taxon>
    </lineage>
</organism>
<protein>
    <recommendedName>
        <fullName evidence="3">Endonuclease/exonuclease/phosphatase domain-containing protein</fullName>
    </recommendedName>
</protein>
<evidence type="ECO:0000313" key="1">
    <source>
        <dbReference type="EMBL" id="KAG8226877.1"/>
    </source>
</evidence>
<dbReference type="AlphaFoldDB" id="A0A8K0K230"/>
<dbReference type="OrthoDB" id="6778856at2759"/>
<dbReference type="EMBL" id="KZ308300">
    <property type="protein sequence ID" value="KAG8226877.1"/>
    <property type="molecule type" value="Genomic_DNA"/>
</dbReference>
<sequence>MPFINQCIICKDILAPEKEIKCDNCLLPLHAACGGLTRNDVIQLKAQNRRLLLHGDLCANSNNNKVDKLVYIINELQIEELRVEQSSCANHDEVIGVAVAESMERIKRLRNFLLHNVPESTSSISNEVLEHDVKQLADILADVRMNCAVNECKVMRLGRRSQGKLRQLEVVFRQDSDALEFFRLVNIHKKVTRVTTFLCLETKHKINDLSSSMLLDDLDVIILTETDLKPSINNAELCLFNYNIYRKDRDINTSQKLSGGCVLIAVNKKLSSSSLSCHYSNVEQVYVSIQRRDVRLLVGAVYLPPKSCHDLFESHCSANESLFTNSRFSDILIAGDFNPPGTQWDFSQPSRDGINSPNGLCLK</sequence>
<evidence type="ECO:0000313" key="2">
    <source>
        <dbReference type="Proteomes" id="UP000792457"/>
    </source>
</evidence>
<reference evidence="1" key="1">
    <citation type="submission" date="2013-04" db="EMBL/GenBank/DDBJ databases">
        <authorList>
            <person name="Qu J."/>
            <person name="Murali S.C."/>
            <person name="Bandaranaike D."/>
            <person name="Bellair M."/>
            <person name="Blankenburg K."/>
            <person name="Chao H."/>
            <person name="Dinh H."/>
            <person name="Doddapaneni H."/>
            <person name="Downs B."/>
            <person name="Dugan-Rocha S."/>
            <person name="Elkadiri S."/>
            <person name="Gnanaolivu R.D."/>
            <person name="Hernandez B."/>
            <person name="Javaid M."/>
            <person name="Jayaseelan J.C."/>
            <person name="Lee S."/>
            <person name="Li M."/>
            <person name="Ming W."/>
            <person name="Munidasa M."/>
            <person name="Muniz J."/>
            <person name="Nguyen L."/>
            <person name="Ongeri F."/>
            <person name="Osuji N."/>
            <person name="Pu L.-L."/>
            <person name="Puazo M."/>
            <person name="Qu C."/>
            <person name="Quiroz J."/>
            <person name="Raj R."/>
            <person name="Weissenberger G."/>
            <person name="Xin Y."/>
            <person name="Zou X."/>
            <person name="Han Y."/>
            <person name="Richards S."/>
            <person name="Worley K."/>
            <person name="Muzny D."/>
            <person name="Gibbs R."/>
        </authorList>
    </citation>
    <scope>NUCLEOTIDE SEQUENCE</scope>
    <source>
        <strain evidence="1">Sampled in the wild</strain>
    </source>
</reference>
<comment type="caution">
    <text evidence="1">The sequence shown here is derived from an EMBL/GenBank/DDBJ whole genome shotgun (WGS) entry which is preliminary data.</text>
</comment>
<name>A0A8K0K230_LADFU</name>
<keyword evidence="2" id="KW-1185">Reference proteome</keyword>
<evidence type="ECO:0008006" key="3">
    <source>
        <dbReference type="Google" id="ProtNLM"/>
    </source>
</evidence>
<reference evidence="1" key="2">
    <citation type="submission" date="2017-10" db="EMBL/GenBank/DDBJ databases">
        <title>Ladona fulva Genome sequencing and assembly.</title>
        <authorList>
            <person name="Murali S."/>
            <person name="Richards S."/>
            <person name="Bandaranaike D."/>
            <person name="Bellair M."/>
            <person name="Blankenburg K."/>
            <person name="Chao H."/>
            <person name="Dinh H."/>
            <person name="Doddapaneni H."/>
            <person name="Dugan-Rocha S."/>
            <person name="Elkadiri S."/>
            <person name="Gnanaolivu R."/>
            <person name="Hernandez B."/>
            <person name="Skinner E."/>
            <person name="Javaid M."/>
            <person name="Lee S."/>
            <person name="Li M."/>
            <person name="Ming W."/>
            <person name="Munidasa M."/>
            <person name="Muniz J."/>
            <person name="Nguyen L."/>
            <person name="Hughes D."/>
            <person name="Osuji N."/>
            <person name="Pu L.-L."/>
            <person name="Puazo M."/>
            <person name="Qu C."/>
            <person name="Quiroz J."/>
            <person name="Raj R."/>
            <person name="Weissenberger G."/>
            <person name="Xin Y."/>
            <person name="Zou X."/>
            <person name="Han Y."/>
            <person name="Worley K."/>
            <person name="Muzny D."/>
            <person name="Gibbs R."/>
        </authorList>
    </citation>
    <scope>NUCLEOTIDE SEQUENCE</scope>
    <source>
        <strain evidence="1">Sampled in the wild</strain>
    </source>
</reference>
<gene>
    <name evidence="1" type="ORF">J437_LFUL006587</name>
</gene>
<dbReference type="Gene3D" id="3.60.10.10">
    <property type="entry name" value="Endonuclease/exonuclease/phosphatase"/>
    <property type="match status" value="1"/>
</dbReference>
<accession>A0A8K0K230</accession>
<dbReference type="SUPFAM" id="SSF56219">
    <property type="entry name" value="DNase I-like"/>
    <property type="match status" value="1"/>
</dbReference>